<organism evidence="4 5">
    <name type="scientific">Thalassospira tepidiphila MCCC 1A03514</name>
    <dbReference type="NCBI Taxonomy" id="1177930"/>
    <lineage>
        <taxon>Bacteria</taxon>
        <taxon>Pseudomonadati</taxon>
        <taxon>Pseudomonadota</taxon>
        <taxon>Alphaproteobacteria</taxon>
        <taxon>Rhodospirillales</taxon>
        <taxon>Thalassospiraceae</taxon>
        <taxon>Thalassospira</taxon>
    </lineage>
</organism>
<gene>
    <name evidence="4" type="ORF">TH4_12740</name>
</gene>
<proteinExistence type="inferred from homology"/>
<dbReference type="Proteomes" id="UP000094009">
    <property type="component" value="Unassembled WGS sequence"/>
</dbReference>
<dbReference type="Gene3D" id="3.10.450.50">
    <property type="match status" value="1"/>
</dbReference>
<comment type="caution">
    <text evidence="4">The sequence shown here is derived from an EMBL/GenBank/DDBJ whole genome shotgun (WGS) entry which is preliminary data.</text>
</comment>
<evidence type="ECO:0000256" key="1">
    <source>
        <dbReference type="ARBA" id="ARBA00010839"/>
    </source>
</evidence>
<evidence type="ECO:0000256" key="2">
    <source>
        <dbReference type="HAMAP-Rule" id="MF_00612"/>
    </source>
</evidence>
<dbReference type="RefSeq" id="WP_064781348.1">
    <property type="nucleotide sequence ID" value="NZ_JPVZ01000005.1"/>
</dbReference>
<comment type="similarity">
    <text evidence="1 2">Belongs to the UPF0225 family.</text>
</comment>
<dbReference type="Pfam" id="PF02810">
    <property type="entry name" value="SEC-C"/>
    <property type="match status" value="2"/>
</dbReference>
<evidence type="ECO:0000259" key="3">
    <source>
        <dbReference type="Pfam" id="PF17775"/>
    </source>
</evidence>
<dbReference type="PANTHER" id="PTHR33747">
    <property type="entry name" value="UPF0225 PROTEIN SCO1677"/>
    <property type="match status" value="1"/>
</dbReference>
<dbReference type="PANTHER" id="PTHR33747:SF1">
    <property type="entry name" value="ADENYLATE CYCLASE-ASSOCIATED CAP C-TERMINAL DOMAIN-CONTAINING PROTEIN"/>
    <property type="match status" value="1"/>
</dbReference>
<dbReference type="InterPro" id="IPR023006">
    <property type="entry name" value="YchJ-like"/>
</dbReference>
<dbReference type="Pfam" id="PF17775">
    <property type="entry name" value="YchJ_M-like"/>
    <property type="match status" value="1"/>
</dbReference>
<dbReference type="NCBIfam" id="NF002449">
    <property type="entry name" value="PRK01617.1"/>
    <property type="match status" value="1"/>
</dbReference>
<dbReference type="SUPFAM" id="SSF103642">
    <property type="entry name" value="Sec-C motif"/>
    <property type="match status" value="1"/>
</dbReference>
<dbReference type="InterPro" id="IPR032710">
    <property type="entry name" value="NTF2-like_dom_sf"/>
</dbReference>
<accession>A0A853KY82</accession>
<dbReference type="EMBL" id="JPVZ01000005">
    <property type="protein sequence ID" value="OAZ09323.1"/>
    <property type="molecule type" value="Genomic_DNA"/>
</dbReference>
<dbReference type="NCBIfam" id="NF002486">
    <property type="entry name" value="PRK01752.1"/>
    <property type="match status" value="1"/>
</dbReference>
<dbReference type="SUPFAM" id="SSF54427">
    <property type="entry name" value="NTF2-like"/>
    <property type="match status" value="1"/>
</dbReference>
<reference evidence="4 5" key="1">
    <citation type="submission" date="2014-07" db="EMBL/GenBank/DDBJ databases">
        <title>Draft genome sequence of Thalassospira tepidiphila 1-1B.</title>
        <authorList>
            <person name="Lai Q."/>
            <person name="Shao Z."/>
        </authorList>
    </citation>
    <scope>NUCLEOTIDE SEQUENCE [LARGE SCALE GENOMIC DNA]</scope>
    <source>
        <strain evidence="4 5">MCCC 1A03514</strain>
    </source>
</reference>
<evidence type="ECO:0000313" key="5">
    <source>
        <dbReference type="Proteomes" id="UP000094009"/>
    </source>
</evidence>
<feature type="domain" description="YchJ-like middle NTF2-like" evidence="3">
    <location>
        <begin position="34"/>
        <end position="131"/>
    </location>
</feature>
<evidence type="ECO:0000313" key="4">
    <source>
        <dbReference type="EMBL" id="OAZ09323.1"/>
    </source>
</evidence>
<sequence>MPALPADTLCPCGSLKDYGVCCGKYHSGIASAETAEKLMRSRYSAFALRNGDYLLSTLAEENRSGFDAESIAQDTTRWTGLDIIECVAGGILDQTGIVEFVAHFDENGKPHQLHERSNFERRDGKWFYVDGIFPGMSQINASPVKAGRNDPCPCGSGKKFKKCCG</sequence>
<dbReference type="InterPro" id="IPR048469">
    <property type="entry name" value="YchJ-like_M"/>
</dbReference>
<dbReference type="HAMAP" id="MF_00612">
    <property type="entry name" value="UPF0225"/>
    <property type="match status" value="1"/>
</dbReference>
<dbReference type="AlphaFoldDB" id="A0A853KY82"/>
<name>A0A853KY82_9PROT</name>
<protein>
    <recommendedName>
        <fullName evidence="2">UPF0225 protein TH4_12740</fullName>
    </recommendedName>
</protein>
<dbReference type="InterPro" id="IPR004027">
    <property type="entry name" value="SEC_C_motif"/>
</dbReference>